<evidence type="ECO:0000256" key="1">
    <source>
        <dbReference type="ARBA" id="ARBA00022491"/>
    </source>
</evidence>
<proteinExistence type="inferred from homology"/>
<keyword evidence="1 8" id="KW-0678">Repressor</keyword>
<dbReference type="PANTHER" id="PTHR30455:SF2">
    <property type="entry name" value="TRANSCRIPTIONAL REPRESSOR NRDR"/>
    <property type="match status" value="1"/>
</dbReference>
<dbReference type="GO" id="GO:0008270">
    <property type="term" value="F:zinc ion binding"/>
    <property type="evidence" value="ECO:0007669"/>
    <property type="project" value="UniProtKB-UniRule"/>
</dbReference>
<keyword evidence="6 8" id="KW-0238">DNA-binding</keyword>
<keyword evidence="8" id="KW-0479">Metal-binding</keyword>
<feature type="domain" description="ATP-cone" evidence="9">
    <location>
        <begin position="49"/>
        <end position="139"/>
    </location>
</feature>
<keyword evidence="11" id="KW-1185">Reference proteome</keyword>
<dbReference type="GO" id="GO:0005524">
    <property type="term" value="F:ATP binding"/>
    <property type="evidence" value="ECO:0007669"/>
    <property type="project" value="UniProtKB-UniRule"/>
</dbReference>
<evidence type="ECO:0000313" key="10">
    <source>
        <dbReference type="EMBL" id="NGO39444.1"/>
    </source>
</evidence>
<accession>A0A6M1RVR3</accession>
<dbReference type="GO" id="GO:0003677">
    <property type="term" value="F:DNA binding"/>
    <property type="evidence" value="ECO:0007669"/>
    <property type="project" value="UniProtKB-KW"/>
</dbReference>
<evidence type="ECO:0000256" key="2">
    <source>
        <dbReference type="ARBA" id="ARBA00022741"/>
    </source>
</evidence>
<keyword evidence="4 8" id="KW-0067">ATP-binding</keyword>
<dbReference type="InterPro" id="IPR055173">
    <property type="entry name" value="NrdR-like_N"/>
</dbReference>
<dbReference type="EMBL" id="JAAKYA010000053">
    <property type="protein sequence ID" value="NGO39444.1"/>
    <property type="molecule type" value="Genomic_DNA"/>
</dbReference>
<comment type="cofactor">
    <cofactor evidence="8">
        <name>Zn(2+)</name>
        <dbReference type="ChEBI" id="CHEBI:29105"/>
    </cofactor>
    <text evidence="8">Binds 1 zinc ion.</text>
</comment>
<reference evidence="10 11" key="1">
    <citation type="submission" date="2020-02" db="EMBL/GenBank/DDBJ databases">
        <title>Draft genome sequence of Limisphaera ngatamarikiensis NGM72.4T, a thermophilic Verrucomicrobia grouped in subdivision 3.</title>
        <authorList>
            <person name="Carere C.R."/>
            <person name="Steen J."/>
            <person name="Hugenholtz P."/>
            <person name="Stott M.B."/>
        </authorList>
    </citation>
    <scope>NUCLEOTIDE SEQUENCE [LARGE SCALE GENOMIC DNA]</scope>
    <source>
        <strain evidence="10 11">NGM72.4</strain>
    </source>
</reference>
<evidence type="ECO:0000256" key="6">
    <source>
        <dbReference type="ARBA" id="ARBA00023125"/>
    </source>
</evidence>
<keyword evidence="5 8" id="KW-0805">Transcription regulation</keyword>
<dbReference type="PROSITE" id="PS51161">
    <property type="entry name" value="ATP_CONE"/>
    <property type="match status" value="1"/>
</dbReference>
<dbReference type="InterPro" id="IPR003796">
    <property type="entry name" value="RNR_NrdR-like"/>
</dbReference>
<dbReference type="NCBIfam" id="TIGR00244">
    <property type="entry name" value="transcriptional regulator NrdR"/>
    <property type="match status" value="1"/>
</dbReference>
<feature type="zinc finger region" evidence="8">
    <location>
        <begin position="3"/>
        <end position="34"/>
    </location>
</feature>
<evidence type="ECO:0000256" key="3">
    <source>
        <dbReference type="ARBA" id="ARBA00022771"/>
    </source>
</evidence>
<keyword evidence="2 8" id="KW-0547">Nucleotide-binding</keyword>
<dbReference type="Proteomes" id="UP000477311">
    <property type="component" value="Unassembled WGS sequence"/>
</dbReference>
<evidence type="ECO:0000256" key="7">
    <source>
        <dbReference type="ARBA" id="ARBA00023163"/>
    </source>
</evidence>
<protein>
    <recommendedName>
        <fullName evidence="8">Transcriptional repressor NrdR</fullName>
    </recommendedName>
</protein>
<keyword evidence="8" id="KW-0862">Zinc</keyword>
<keyword evidence="3 8" id="KW-0863">Zinc-finger</keyword>
<dbReference type="PANTHER" id="PTHR30455">
    <property type="entry name" value="TRANSCRIPTIONAL REPRESSOR NRDR"/>
    <property type="match status" value="1"/>
</dbReference>
<dbReference type="Pfam" id="PF22811">
    <property type="entry name" value="Zn_ribbon_NrdR"/>
    <property type="match status" value="1"/>
</dbReference>
<dbReference type="RefSeq" id="WP_165107466.1">
    <property type="nucleotide sequence ID" value="NZ_JAAKYA010000053.1"/>
</dbReference>
<sequence>MRCPKCGCLEDRVVDSRSSREGATIRRRRECTRCGYRFTTYEHIEHEDLVVLKRDGRREPFSREKLASGIAKACQKRPVSTEAVEALIERVVQALREQYEREVPAEAIGHLVMEELRRLDQVAYVRFASVYRRFQEATDFVHEVRRLEGAA</sequence>
<evidence type="ECO:0000259" key="9">
    <source>
        <dbReference type="PROSITE" id="PS51161"/>
    </source>
</evidence>
<evidence type="ECO:0000256" key="8">
    <source>
        <dbReference type="HAMAP-Rule" id="MF_00440"/>
    </source>
</evidence>
<gene>
    <name evidence="8 10" type="primary">nrdR</name>
    <name evidence="10" type="ORF">G4L39_08545</name>
</gene>
<dbReference type="AlphaFoldDB" id="A0A6M1RVR3"/>
<dbReference type="Pfam" id="PF03477">
    <property type="entry name" value="ATP-cone"/>
    <property type="match status" value="1"/>
</dbReference>
<comment type="caution">
    <text evidence="10">The sequence shown here is derived from an EMBL/GenBank/DDBJ whole genome shotgun (WGS) entry which is preliminary data.</text>
</comment>
<comment type="function">
    <text evidence="8">Negatively regulates transcription of bacterial ribonucleotide reductase nrd genes and operons by binding to NrdR-boxes.</text>
</comment>
<evidence type="ECO:0000313" key="11">
    <source>
        <dbReference type="Proteomes" id="UP000477311"/>
    </source>
</evidence>
<dbReference type="InterPro" id="IPR005144">
    <property type="entry name" value="ATP-cone_dom"/>
</dbReference>
<dbReference type="GO" id="GO:0045892">
    <property type="term" value="P:negative regulation of DNA-templated transcription"/>
    <property type="evidence" value="ECO:0007669"/>
    <property type="project" value="UniProtKB-UniRule"/>
</dbReference>
<organism evidence="10 11">
    <name type="scientific">Limisphaera ngatamarikiensis</name>
    <dbReference type="NCBI Taxonomy" id="1324935"/>
    <lineage>
        <taxon>Bacteria</taxon>
        <taxon>Pseudomonadati</taxon>
        <taxon>Verrucomicrobiota</taxon>
        <taxon>Verrucomicrobiia</taxon>
        <taxon>Limisphaerales</taxon>
        <taxon>Limisphaeraceae</taxon>
        <taxon>Limisphaera</taxon>
    </lineage>
</organism>
<name>A0A6M1RVR3_9BACT</name>
<comment type="similarity">
    <text evidence="8">Belongs to the NrdR family.</text>
</comment>
<dbReference type="HAMAP" id="MF_00440">
    <property type="entry name" value="NrdR"/>
    <property type="match status" value="1"/>
</dbReference>
<keyword evidence="7 8" id="KW-0804">Transcription</keyword>
<evidence type="ECO:0000256" key="4">
    <source>
        <dbReference type="ARBA" id="ARBA00022840"/>
    </source>
</evidence>
<evidence type="ECO:0000256" key="5">
    <source>
        <dbReference type="ARBA" id="ARBA00023015"/>
    </source>
</evidence>